<dbReference type="FunFam" id="3.40.50.2300:FF:000077">
    <property type="entry name" value="Chemotaxis response regulator"/>
    <property type="match status" value="1"/>
</dbReference>
<dbReference type="SUPFAM" id="SSF52172">
    <property type="entry name" value="CheY-like"/>
    <property type="match status" value="1"/>
</dbReference>
<keyword evidence="4" id="KW-0378">Hydrolase</keyword>
<evidence type="ECO:0000256" key="6">
    <source>
        <dbReference type="SAM" id="MobiDB-lite"/>
    </source>
</evidence>
<evidence type="ECO:0000256" key="1">
    <source>
        <dbReference type="ARBA" id="ARBA00022490"/>
    </source>
</evidence>
<reference evidence="8 9" key="1">
    <citation type="submission" date="2013-07" db="EMBL/GenBank/DDBJ databases">
        <title>Comparative Genomic and Metabolomic Analysis of Twelve Strains of Pseudoalteromonas luteoviolacea.</title>
        <authorList>
            <person name="Vynne N.G."/>
            <person name="Mansson M."/>
            <person name="Gram L."/>
        </authorList>
    </citation>
    <scope>NUCLEOTIDE SEQUENCE [LARGE SCALE GENOMIC DNA]</scope>
    <source>
        <strain evidence="8 9">H33</strain>
    </source>
</reference>
<feature type="region of interest" description="Disordered" evidence="6">
    <location>
        <begin position="130"/>
        <end position="173"/>
    </location>
</feature>
<feature type="domain" description="Response regulatory" evidence="7">
    <location>
        <begin position="4"/>
        <end position="121"/>
    </location>
</feature>
<evidence type="ECO:0000256" key="4">
    <source>
        <dbReference type="ARBA" id="ARBA00022801"/>
    </source>
</evidence>
<evidence type="ECO:0000259" key="7">
    <source>
        <dbReference type="PROSITE" id="PS50110"/>
    </source>
</evidence>
<dbReference type="EMBL" id="AUXZ01000104">
    <property type="protein sequence ID" value="KZN47139.1"/>
    <property type="molecule type" value="Genomic_DNA"/>
</dbReference>
<sequence>MAVKVLVVDDSSFFRRRVSEILEKDAGIEVIDFAVNGQEAVEKASKLRPDVITMDVEMPVLDGISAVKKIMQSNPTPILMFSSLTREGASATLDALDAGAVDFLPKKFEDIARNSEEATRALQTKVKEIGRKRVSRFTRPMATTKPATPASTSPKPVSSLRGSSTVAQPDRSF</sequence>
<dbReference type="AlphaFoldDB" id="A0A167C1Q9"/>
<dbReference type="PROSITE" id="PS50110">
    <property type="entry name" value="RESPONSE_REGULATORY"/>
    <property type="match status" value="1"/>
</dbReference>
<dbReference type="InterPro" id="IPR011006">
    <property type="entry name" value="CheY-like_superfamily"/>
</dbReference>
<dbReference type="Gene3D" id="3.40.50.2300">
    <property type="match status" value="1"/>
</dbReference>
<gene>
    <name evidence="8" type="ORF">N476_23460</name>
</gene>
<evidence type="ECO:0000313" key="9">
    <source>
        <dbReference type="Proteomes" id="UP000076503"/>
    </source>
</evidence>
<dbReference type="SMART" id="SM00448">
    <property type="entry name" value="REC"/>
    <property type="match status" value="1"/>
</dbReference>
<organism evidence="8 9">
    <name type="scientific">Pseudoalteromonas luteoviolacea H33</name>
    <dbReference type="NCBI Taxonomy" id="1365251"/>
    <lineage>
        <taxon>Bacteria</taxon>
        <taxon>Pseudomonadati</taxon>
        <taxon>Pseudomonadota</taxon>
        <taxon>Gammaproteobacteria</taxon>
        <taxon>Alteromonadales</taxon>
        <taxon>Pseudoalteromonadaceae</taxon>
        <taxon>Pseudoalteromonas</taxon>
    </lineage>
</organism>
<dbReference type="GO" id="GO:0006935">
    <property type="term" value="P:chemotaxis"/>
    <property type="evidence" value="ECO:0007669"/>
    <property type="project" value="UniProtKB-KW"/>
</dbReference>
<feature type="compositionally biased region" description="Low complexity" evidence="6">
    <location>
        <begin position="142"/>
        <end position="159"/>
    </location>
</feature>
<dbReference type="GO" id="GO:0016787">
    <property type="term" value="F:hydrolase activity"/>
    <property type="evidence" value="ECO:0007669"/>
    <property type="project" value="UniProtKB-KW"/>
</dbReference>
<keyword evidence="2" id="KW-0145">Chemotaxis</keyword>
<dbReference type="PANTHER" id="PTHR42872:SF3">
    <property type="entry name" value="PROTEIN-GLUTAMATE METHYLESTERASE_PROTEIN-GLUTAMINE GLUTAMINASE 1"/>
    <property type="match status" value="1"/>
</dbReference>
<dbReference type="Proteomes" id="UP000076503">
    <property type="component" value="Unassembled WGS sequence"/>
</dbReference>
<comment type="caution">
    <text evidence="8">The sequence shown here is derived from an EMBL/GenBank/DDBJ whole genome shotgun (WGS) entry which is preliminary data.</text>
</comment>
<name>A0A167C1Q9_9GAMM</name>
<dbReference type="InterPro" id="IPR001789">
    <property type="entry name" value="Sig_transdc_resp-reg_receiver"/>
</dbReference>
<accession>A0A167C1Q9</accession>
<evidence type="ECO:0000256" key="5">
    <source>
        <dbReference type="PROSITE-ProRule" id="PRU00169"/>
    </source>
</evidence>
<dbReference type="PANTHER" id="PTHR42872">
    <property type="entry name" value="PROTEIN-GLUTAMATE METHYLESTERASE/PROTEIN-GLUTAMINE GLUTAMINASE"/>
    <property type="match status" value="1"/>
</dbReference>
<dbReference type="GO" id="GO:0000160">
    <property type="term" value="P:phosphorelay signal transduction system"/>
    <property type="evidence" value="ECO:0007669"/>
    <property type="project" value="InterPro"/>
</dbReference>
<evidence type="ECO:0000256" key="3">
    <source>
        <dbReference type="ARBA" id="ARBA00022553"/>
    </source>
</evidence>
<proteinExistence type="predicted"/>
<keyword evidence="3 5" id="KW-0597">Phosphoprotein</keyword>
<feature type="modified residue" description="4-aspartylphosphate" evidence="5">
    <location>
        <position position="55"/>
    </location>
</feature>
<protein>
    <recommendedName>
        <fullName evidence="7">Response regulatory domain-containing protein</fullName>
    </recommendedName>
</protein>
<dbReference type="PATRIC" id="fig|1365251.3.peg.4164"/>
<dbReference type="Pfam" id="PF00072">
    <property type="entry name" value="Response_reg"/>
    <property type="match status" value="1"/>
</dbReference>
<dbReference type="CDD" id="cd17541">
    <property type="entry name" value="REC_CheB-like"/>
    <property type="match status" value="1"/>
</dbReference>
<evidence type="ECO:0000313" key="8">
    <source>
        <dbReference type="EMBL" id="KZN47139.1"/>
    </source>
</evidence>
<keyword evidence="1" id="KW-0963">Cytoplasm</keyword>
<evidence type="ECO:0000256" key="2">
    <source>
        <dbReference type="ARBA" id="ARBA00022500"/>
    </source>
</evidence>